<accession>A0A173LMK7</accession>
<evidence type="ECO:0000313" key="2">
    <source>
        <dbReference type="EMBL" id="ANI92869.1"/>
    </source>
</evidence>
<dbReference type="STRING" id="499555.BJL86_2102"/>
<reference evidence="2 3" key="1">
    <citation type="submission" date="2016-06" db="EMBL/GenBank/DDBJ databases">
        <title>Complete genome sequence of a saline-alkali tolerant type strain Dietzia timorensis ID05-A0528T.</title>
        <authorList>
            <person name="Wu X."/>
        </authorList>
    </citation>
    <scope>NUCLEOTIDE SEQUENCE [LARGE SCALE GENOMIC DNA]</scope>
    <source>
        <strain evidence="2 3">ID05-A0528</strain>
    </source>
</reference>
<dbReference type="PANTHER" id="PTHR47829:SF1">
    <property type="entry name" value="HAD FAMILY PHOSPHATASE"/>
    <property type="match status" value="1"/>
</dbReference>
<organism evidence="2 3">
    <name type="scientific">Dietzia timorensis</name>
    <dbReference type="NCBI Taxonomy" id="499555"/>
    <lineage>
        <taxon>Bacteria</taxon>
        <taxon>Bacillati</taxon>
        <taxon>Actinomycetota</taxon>
        <taxon>Actinomycetes</taxon>
        <taxon>Mycobacteriales</taxon>
        <taxon>Dietziaceae</taxon>
        <taxon>Dietzia</taxon>
    </lineage>
</organism>
<dbReference type="SUPFAM" id="SSF56112">
    <property type="entry name" value="Protein kinase-like (PK-like)"/>
    <property type="match status" value="1"/>
</dbReference>
<evidence type="ECO:0000313" key="3">
    <source>
        <dbReference type="Proteomes" id="UP000186104"/>
    </source>
</evidence>
<gene>
    <name evidence="2" type="ORF">BJL86_2102</name>
</gene>
<dbReference type="KEGG" id="dtm:BJL86_2102"/>
<dbReference type="Proteomes" id="UP000186104">
    <property type="component" value="Chromosome"/>
</dbReference>
<protein>
    <submittedName>
        <fullName evidence="2">Acyl-CoA dehydrogenase family member 11</fullName>
    </submittedName>
</protein>
<dbReference type="CDD" id="cd05154">
    <property type="entry name" value="ACAD10_11_N-like"/>
    <property type="match status" value="1"/>
</dbReference>
<dbReference type="InterPro" id="IPR041726">
    <property type="entry name" value="ACAD10_11_N"/>
</dbReference>
<dbReference type="EMBL" id="CP015961">
    <property type="protein sequence ID" value="ANI92869.1"/>
    <property type="molecule type" value="Genomic_DNA"/>
</dbReference>
<evidence type="ECO:0000259" key="1">
    <source>
        <dbReference type="Pfam" id="PF01636"/>
    </source>
</evidence>
<dbReference type="Gene3D" id="3.90.1200.10">
    <property type="match status" value="1"/>
</dbReference>
<dbReference type="InterPro" id="IPR052898">
    <property type="entry name" value="ACAD10-like"/>
</dbReference>
<dbReference type="Gene3D" id="3.30.200.20">
    <property type="entry name" value="Phosphorylase Kinase, domain 1"/>
    <property type="match status" value="1"/>
</dbReference>
<dbReference type="RefSeq" id="WP_082908511.1">
    <property type="nucleotide sequence ID" value="NZ_CP015961.1"/>
</dbReference>
<dbReference type="OrthoDB" id="3806873at2"/>
<dbReference type="AlphaFoldDB" id="A0A173LMK7"/>
<dbReference type="InterPro" id="IPR002575">
    <property type="entry name" value="Aminoglycoside_PTrfase"/>
</dbReference>
<feature type="domain" description="Aminoglycoside phosphotransferase" evidence="1">
    <location>
        <begin position="42"/>
        <end position="265"/>
    </location>
</feature>
<sequence length="355" mass="38203">MVEENPNAASDTEKYWDLVRPDVVGPAIAEATGEQAWTNPSAELIAGGKSNLTFTLRSDAGEVILRRPPSGKLLPSAHDMAREARILKGLAGSDVPVPKVLHVDADGDGLGVPYYVMAKVEGRVIRDELPAGYADSDAEKAQIADALIDALVALHRIDPEEVGLGDLGKPTGYLERQLERWQKQSAKAAEHVQLDEFGELARKLEATRPETPTTRIVHGDFRLDNCILDASDPGAVRAVLDWELSTLGDPLADLGLSLLYWGDSAAPPVPLVPSITNRPGWPRPAHLIDRYCSATGADPALLDWYIAFSVFKFTAIAQGVFTRAAAGDMAGQSFDDGGGRELLRELVATGLDKLR</sequence>
<dbReference type="Pfam" id="PF01636">
    <property type="entry name" value="APH"/>
    <property type="match status" value="1"/>
</dbReference>
<keyword evidence="3" id="KW-1185">Reference proteome</keyword>
<name>A0A173LMK7_9ACTN</name>
<proteinExistence type="predicted"/>
<dbReference type="InterPro" id="IPR011009">
    <property type="entry name" value="Kinase-like_dom_sf"/>
</dbReference>
<dbReference type="PANTHER" id="PTHR47829">
    <property type="entry name" value="HYDROLASE, PUTATIVE (AFU_ORTHOLOGUE AFUA_1G12880)-RELATED"/>
    <property type="match status" value="1"/>
</dbReference>